<dbReference type="EMBL" id="WJIE01000017">
    <property type="protein sequence ID" value="MRG97418.1"/>
    <property type="molecule type" value="Genomic_DNA"/>
</dbReference>
<dbReference type="AlphaFoldDB" id="A0A6N7PZ98"/>
<keyword evidence="2" id="KW-1133">Transmembrane helix</keyword>
<dbReference type="Proteomes" id="UP000440224">
    <property type="component" value="Unassembled WGS sequence"/>
</dbReference>
<evidence type="ECO:0000313" key="5">
    <source>
        <dbReference type="Proteomes" id="UP000440224"/>
    </source>
</evidence>
<feature type="transmembrane region" description="Helical" evidence="2">
    <location>
        <begin position="6"/>
        <end position="25"/>
    </location>
</feature>
<gene>
    <name evidence="4" type="ORF">GF068_36645</name>
</gene>
<name>A0A6N7PZ98_9BACT</name>
<evidence type="ECO:0000256" key="2">
    <source>
        <dbReference type="SAM" id="Phobius"/>
    </source>
</evidence>
<evidence type="ECO:0000259" key="3">
    <source>
        <dbReference type="Pfam" id="PF20434"/>
    </source>
</evidence>
<dbReference type="GO" id="GO:0016787">
    <property type="term" value="F:hydrolase activity"/>
    <property type="evidence" value="ECO:0007669"/>
    <property type="project" value="UniProtKB-KW"/>
</dbReference>
<dbReference type="InterPro" id="IPR029058">
    <property type="entry name" value="AB_hydrolase_fold"/>
</dbReference>
<comment type="caution">
    <text evidence="4">The sequence shown here is derived from an EMBL/GenBank/DDBJ whole genome shotgun (WGS) entry which is preliminary data.</text>
</comment>
<reference evidence="4 5" key="1">
    <citation type="submission" date="2019-10" db="EMBL/GenBank/DDBJ databases">
        <title>A soil myxobacterium in the family Polyangiaceae.</title>
        <authorList>
            <person name="Li Y."/>
            <person name="Wang J."/>
        </authorList>
    </citation>
    <scope>NUCLEOTIDE SEQUENCE [LARGE SCALE GENOMIC DNA]</scope>
    <source>
        <strain evidence="4 5">DSM 14734</strain>
    </source>
</reference>
<sequence length="472" mass="52763">MPLPFPFPVPVLFLIAAAIGAMFTLNALRPARRFWPLVGAGFFASWLTGELAAHHLFWQALATTLFVWAGGLDGWPGWLALCVVSLSWVGLVRIVVDARKTRDVTESALREGLGAEYRRLIPEEIGAHVDEHFPLRQRLLPLPVLDGRVEVVRDIVFSRAGGVNLRLDVYRPRGNTKPRPTVLFVHGGAWVIGSKDDQGKPLAYRLAAHGWVVVSANYRLSPRFTFPDHLIDVKSAIRWIREHGAAYGADPSFLVITGGSAGGHLAALAALTPNDPQYQPGFEDVDTRVQACVPFYGVYDFTDRRGIWKGTLLRAILEKSVMKKRLDEDRAAFEAASPMSLVRQDAPPFFVVHGDRDSLVPVAEARLFVELLRKESHAPVLYAELPGAQHAFEVFPSERTGHALAAVERFLVYQWVKLQRRRDDLVERRFVDEPRQVPDDLPLAIDHHEARQVGHVVGLRRLLARVDDDGIR</sequence>
<dbReference type="InterPro" id="IPR050300">
    <property type="entry name" value="GDXG_lipolytic_enzyme"/>
</dbReference>
<evidence type="ECO:0000256" key="1">
    <source>
        <dbReference type="ARBA" id="ARBA00022801"/>
    </source>
</evidence>
<keyword evidence="2" id="KW-0812">Transmembrane</keyword>
<keyword evidence="2" id="KW-0472">Membrane</keyword>
<accession>A0A6N7PZ98</accession>
<evidence type="ECO:0000313" key="4">
    <source>
        <dbReference type="EMBL" id="MRG97418.1"/>
    </source>
</evidence>
<dbReference type="PANTHER" id="PTHR48081">
    <property type="entry name" value="AB HYDROLASE SUPERFAMILY PROTEIN C4A8.06C"/>
    <property type="match status" value="1"/>
</dbReference>
<dbReference type="PANTHER" id="PTHR48081:SF33">
    <property type="entry name" value="KYNURENINE FORMAMIDASE"/>
    <property type="match status" value="1"/>
</dbReference>
<dbReference type="Pfam" id="PF20434">
    <property type="entry name" value="BD-FAE"/>
    <property type="match status" value="1"/>
</dbReference>
<feature type="transmembrane region" description="Helical" evidence="2">
    <location>
        <begin position="37"/>
        <end position="58"/>
    </location>
</feature>
<feature type="transmembrane region" description="Helical" evidence="2">
    <location>
        <begin position="78"/>
        <end position="96"/>
    </location>
</feature>
<organism evidence="4 5">
    <name type="scientific">Polyangium spumosum</name>
    <dbReference type="NCBI Taxonomy" id="889282"/>
    <lineage>
        <taxon>Bacteria</taxon>
        <taxon>Pseudomonadati</taxon>
        <taxon>Myxococcota</taxon>
        <taxon>Polyangia</taxon>
        <taxon>Polyangiales</taxon>
        <taxon>Polyangiaceae</taxon>
        <taxon>Polyangium</taxon>
    </lineage>
</organism>
<proteinExistence type="predicted"/>
<protein>
    <submittedName>
        <fullName evidence="4">Alpha/beta hydrolase fold domain-containing protein</fullName>
    </submittedName>
</protein>
<feature type="domain" description="BD-FAE-like" evidence="3">
    <location>
        <begin position="167"/>
        <end position="371"/>
    </location>
</feature>
<dbReference type="SUPFAM" id="SSF53474">
    <property type="entry name" value="alpha/beta-Hydrolases"/>
    <property type="match status" value="1"/>
</dbReference>
<dbReference type="InterPro" id="IPR049492">
    <property type="entry name" value="BD-FAE-like_dom"/>
</dbReference>
<dbReference type="Gene3D" id="3.40.50.1820">
    <property type="entry name" value="alpha/beta hydrolase"/>
    <property type="match status" value="1"/>
</dbReference>
<keyword evidence="5" id="KW-1185">Reference proteome</keyword>
<dbReference type="OrthoDB" id="9775851at2"/>
<keyword evidence="1 4" id="KW-0378">Hydrolase</keyword>